<keyword evidence="1 5" id="KW-0489">Methyltransferase</keyword>
<dbReference type="NCBIfam" id="TIGR03534">
    <property type="entry name" value="RF_mod_PrmC"/>
    <property type="match status" value="1"/>
</dbReference>
<feature type="binding site" evidence="5">
    <location>
        <position position="185"/>
    </location>
    <ligand>
        <name>S-adenosyl-L-methionine</name>
        <dbReference type="ChEBI" id="CHEBI:59789"/>
    </ligand>
</feature>
<evidence type="ECO:0000256" key="2">
    <source>
        <dbReference type="ARBA" id="ARBA00022679"/>
    </source>
</evidence>
<dbReference type="InterPro" id="IPR019874">
    <property type="entry name" value="RF_methyltr_PrmC"/>
</dbReference>
<dbReference type="PANTHER" id="PTHR18895">
    <property type="entry name" value="HEMK METHYLTRANSFERASE"/>
    <property type="match status" value="1"/>
</dbReference>
<comment type="similarity">
    <text evidence="5">Belongs to the protein N5-glutamine methyltransferase family. PrmC subfamily.</text>
</comment>
<dbReference type="AlphaFoldDB" id="A0A6A4RDF2"/>
<dbReference type="Gene3D" id="3.40.50.150">
    <property type="entry name" value="Vaccinia Virus protein VP39"/>
    <property type="match status" value="1"/>
</dbReference>
<evidence type="ECO:0000256" key="1">
    <source>
        <dbReference type="ARBA" id="ARBA00022603"/>
    </source>
</evidence>
<feature type="binding site" evidence="5">
    <location>
        <position position="142"/>
    </location>
    <ligand>
        <name>S-adenosyl-L-methionine</name>
        <dbReference type="ChEBI" id="CHEBI:59789"/>
    </ligand>
</feature>
<dbReference type="Pfam" id="PF05175">
    <property type="entry name" value="MTS"/>
    <property type="match status" value="1"/>
</dbReference>
<dbReference type="InterPro" id="IPR029063">
    <property type="entry name" value="SAM-dependent_MTases_sf"/>
</dbReference>
<evidence type="ECO:0000256" key="4">
    <source>
        <dbReference type="ARBA" id="ARBA00048391"/>
    </source>
</evidence>
<feature type="domain" description="Release factor glutamine methyltransferase N-terminal" evidence="7">
    <location>
        <begin position="10"/>
        <end position="78"/>
    </location>
</feature>
<feature type="binding site" evidence="5">
    <location>
        <begin position="185"/>
        <end position="188"/>
    </location>
    <ligand>
        <name>substrate</name>
    </ligand>
</feature>
<evidence type="ECO:0000313" key="8">
    <source>
        <dbReference type="EMBL" id="KAE9626527.1"/>
    </source>
</evidence>
<reference evidence="8 9" key="1">
    <citation type="submission" date="2019-12" db="EMBL/GenBank/DDBJ databases">
        <authorList>
            <person name="Zhang Y.-J."/>
        </authorList>
    </citation>
    <scope>NUCLEOTIDE SEQUENCE [LARGE SCALE GENOMIC DNA]</scope>
    <source>
        <strain evidence="8 9">H18S-6</strain>
    </source>
</reference>
<evidence type="ECO:0000313" key="9">
    <source>
        <dbReference type="Proteomes" id="UP000441586"/>
    </source>
</evidence>
<dbReference type="NCBIfam" id="TIGR00536">
    <property type="entry name" value="hemK_fam"/>
    <property type="match status" value="1"/>
</dbReference>
<keyword evidence="3 5" id="KW-0949">S-adenosyl-L-methionine</keyword>
<dbReference type="InterPro" id="IPR007848">
    <property type="entry name" value="Small_mtfrase_dom"/>
</dbReference>
<evidence type="ECO:0000259" key="6">
    <source>
        <dbReference type="Pfam" id="PF05175"/>
    </source>
</evidence>
<evidence type="ECO:0000256" key="3">
    <source>
        <dbReference type="ARBA" id="ARBA00022691"/>
    </source>
</evidence>
<evidence type="ECO:0000256" key="5">
    <source>
        <dbReference type="HAMAP-Rule" id="MF_02126"/>
    </source>
</evidence>
<dbReference type="SUPFAM" id="SSF53335">
    <property type="entry name" value="S-adenosyl-L-methionine-dependent methyltransferases"/>
    <property type="match status" value="1"/>
</dbReference>
<comment type="caution">
    <text evidence="8">The sequence shown here is derived from an EMBL/GenBank/DDBJ whole genome shotgun (WGS) entry which is preliminary data.</text>
</comment>
<dbReference type="HAMAP" id="MF_02126">
    <property type="entry name" value="RF_methyltr_PrmC"/>
    <property type="match status" value="1"/>
</dbReference>
<dbReference type="InterPro" id="IPR002052">
    <property type="entry name" value="DNA_methylase_N6_adenine_CS"/>
</dbReference>
<dbReference type="InterPro" id="IPR004556">
    <property type="entry name" value="HemK-like"/>
</dbReference>
<dbReference type="Gene3D" id="1.10.8.10">
    <property type="entry name" value="DNA helicase RuvA subunit, C-terminal domain"/>
    <property type="match status" value="1"/>
</dbReference>
<dbReference type="RefSeq" id="WP_158981453.1">
    <property type="nucleotide sequence ID" value="NZ_WSFO01000015.1"/>
</dbReference>
<proteinExistence type="inferred from homology"/>
<dbReference type="InterPro" id="IPR040758">
    <property type="entry name" value="PrmC_N"/>
</dbReference>
<feature type="binding site" evidence="5">
    <location>
        <begin position="119"/>
        <end position="123"/>
    </location>
    <ligand>
        <name>S-adenosyl-L-methionine</name>
        <dbReference type="ChEBI" id="CHEBI:59789"/>
    </ligand>
</feature>
<dbReference type="CDD" id="cd02440">
    <property type="entry name" value="AdoMet_MTases"/>
    <property type="match status" value="1"/>
</dbReference>
<evidence type="ECO:0000259" key="7">
    <source>
        <dbReference type="Pfam" id="PF17827"/>
    </source>
</evidence>
<accession>A0A6A4RDF2</accession>
<comment type="function">
    <text evidence="5">Methylates the class 1 translation termination release factors RF1/PrfA and RF2/PrfB on the glutamine residue of the universally conserved GGQ motif.</text>
</comment>
<comment type="catalytic activity">
    <reaction evidence="4 5">
        <text>L-glutaminyl-[peptide chain release factor] + S-adenosyl-L-methionine = N(5)-methyl-L-glutaminyl-[peptide chain release factor] + S-adenosyl-L-homocysteine + H(+)</text>
        <dbReference type="Rhea" id="RHEA:42896"/>
        <dbReference type="Rhea" id="RHEA-COMP:10271"/>
        <dbReference type="Rhea" id="RHEA-COMP:10272"/>
        <dbReference type="ChEBI" id="CHEBI:15378"/>
        <dbReference type="ChEBI" id="CHEBI:30011"/>
        <dbReference type="ChEBI" id="CHEBI:57856"/>
        <dbReference type="ChEBI" id="CHEBI:59789"/>
        <dbReference type="ChEBI" id="CHEBI:61891"/>
        <dbReference type="EC" id="2.1.1.297"/>
    </reaction>
</comment>
<organism evidence="8 9">
    <name type="scientific">Parasedimentitalea maritima</name>
    <dbReference type="NCBI Taxonomy" id="2578117"/>
    <lineage>
        <taxon>Bacteria</taxon>
        <taxon>Pseudomonadati</taxon>
        <taxon>Pseudomonadota</taxon>
        <taxon>Alphaproteobacteria</taxon>
        <taxon>Rhodobacterales</taxon>
        <taxon>Paracoccaceae</taxon>
        <taxon>Parasedimentitalea</taxon>
    </lineage>
</organism>
<dbReference type="Proteomes" id="UP000441586">
    <property type="component" value="Unassembled WGS sequence"/>
</dbReference>
<dbReference type="EC" id="2.1.1.297" evidence="5"/>
<name>A0A6A4RDF2_9RHOB</name>
<dbReference type="GO" id="GO:0032259">
    <property type="term" value="P:methylation"/>
    <property type="evidence" value="ECO:0007669"/>
    <property type="project" value="UniProtKB-KW"/>
</dbReference>
<keyword evidence="2 5" id="KW-0808">Transferase</keyword>
<dbReference type="PROSITE" id="PS00092">
    <property type="entry name" value="N6_MTASE"/>
    <property type="match status" value="1"/>
</dbReference>
<sequence length="288" mass="30881">MTGPTAAQVMVAATARLRAAGVPDPARDARILLAHAARIEASRVTLIAPEDLAPDIAERYEQLIALRVIRVPVSHLLGEREFYGRRFKVSGDVLDPRPETECLIEAAIAVPYQNVLDLGTGSGCILVTLLAEQPKATGLGVDLSEAACLQASANAVLHRVQARADIRQSDWFEKVEGQFDLIVSNPPYIALDEMQGLSTEVRIHEPEMALTDGGDGLAAYRQIAKEVVLYLKPGGRVLVEIGPTQASVVAALFEQAGLQHIRVVQDLDGRDRVVCADSIPLSGLEGGN</sequence>
<dbReference type="EMBL" id="WSFO01000015">
    <property type="protein sequence ID" value="KAE9626527.1"/>
    <property type="molecule type" value="Genomic_DNA"/>
</dbReference>
<dbReference type="InterPro" id="IPR050320">
    <property type="entry name" value="N5-glutamine_MTase"/>
</dbReference>
<dbReference type="GO" id="GO:0003676">
    <property type="term" value="F:nucleic acid binding"/>
    <property type="evidence" value="ECO:0007669"/>
    <property type="project" value="InterPro"/>
</dbReference>
<gene>
    <name evidence="5 8" type="primary">prmC</name>
    <name evidence="8" type="ORF">GP644_21010</name>
</gene>
<dbReference type="Pfam" id="PF17827">
    <property type="entry name" value="PrmC_N"/>
    <property type="match status" value="1"/>
</dbReference>
<dbReference type="GO" id="GO:0102559">
    <property type="term" value="F:peptide chain release factor N(5)-glutamine methyltransferase activity"/>
    <property type="evidence" value="ECO:0007669"/>
    <property type="project" value="UniProtKB-EC"/>
</dbReference>
<feature type="binding site" evidence="5">
    <location>
        <position position="171"/>
    </location>
    <ligand>
        <name>S-adenosyl-L-methionine</name>
        <dbReference type="ChEBI" id="CHEBI:59789"/>
    </ligand>
</feature>
<dbReference type="PANTHER" id="PTHR18895:SF74">
    <property type="entry name" value="MTRF1L RELEASE FACTOR GLUTAMINE METHYLTRANSFERASE"/>
    <property type="match status" value="1"/>
</dbReference>
<feature type="domain" description="Methyltransferase small" evidence="6">
    <location>
        <begin position="100"/>
        <end position="215"/>
    </location>
</feature>
<protein>
    <recommendedName>
        <fullName evidence="5">Release factor glutamine methyltransferase</fullName>
        <shortName evidence="5">RF MTase</shortName>
        <ecNumber evidence="5">2.1.1.297</ecNumber>
    </recommendedName>
    <alternativeName>
        <fullName evidence="5">N5-glutamine methyltransferase PrmC</fullName>
    </alternativeName>
    <alternativeName>
        <fullName evidence="5">Protein-(glutamine-N5) MTase PrmC</fullName>
    </alternativeName>
    <alternativeName>
        <fullName evidence="5">Protein-glutamine N-methyltransferase PrmC</fullName>
    </alternativeName>
</protein>